<dbReference type="InterPro" id="IPR001910">
    <property type="entry name" value="Inosine/uridine_hydrolase_dom"/>
</dbReference>
<evidence type="ECO:0000256" key="1">
    <source>
        <dbReference type="ARBA" id="ARBA00004496"/>
    </source>
</evidence>
<dbReference type="CDD" id="cd02650">
    <property type="entry name" value="nuc_hydro_CaPnhB"/>
    <property type="match status" value="1"/>
</dbReference>
<keyword evidence="5" id="KW-0326">Glycosidase</keyword>
<keyword evidence="3" id="KW-0963">Cytoplasm</keyword>
<sequence length="344" mass="37226">MDCEMKKISYDGIVVNGKNEGVFGSPARRMKLIIDTDPGIDDSMAILMAFQSPELEILGLTTVFGNVATEDATRNALLLCEIAGCPDVPVAEGSPEPLKGGRPRVADFVHGSDGLGNIFLPPPKTKKSEKSASEFLVEKVSKYPGEVSILALGPLTNLALAIKRDSTFASKVKNIIVLGGAFFALGNVNPAAEANIYGDPEAADVVFTSGANIVVVGINITTQVKMTDDDLLELKQSKGKHAQLLSNMCKFYRDWHVKSDGVYGIFLHDPVSFVALVRPDLFTYKKGVVRVETQGICVGHTLLDQGLKRWNGSNPWTGYSPVSVAWTVNVDEVLKYIKKLLMKP</sequence>
<dbReference type="InterPro" id="IPR036452">
    <property type="entry name" value="Ribo_hydro-like"/>
</dbReference>
<dbReference type="OrthoDB" id="432381at2759"/>
<dbReference type="Gene3D" id="3.90.245.10">
    <property type="entry name" value="Ribonucleoside hydrolase-like"/>
    <property type="match status" value="1"/>
</dbReference>
<dbReference type="GO" id="GO:0006152">
    <property type="term" value="P:purine nucleoside catabolic process"/>
    <property type="evidence" value="ECO:0007669"/>
    <property type="project" value="TreeGrafter"/>
</dbReference>
<reference evidence="15" key="1">
    <citation type="submission" date="2025-08" db="UniProtKB">
        <authorList>
            <consortium name="RefSeq"/>
        </authorList>
    </citation>
    <scope>IDENTIFICATION</scope>
    <source>
        <tissue evidence="15">Leaf</tissue>
    </source>
</reference>
<keyword evidence="14" id="KW-1185">Reference proteome</keyword>
<protein>
    <recommendedName>
        <fullName evidence="12">Inosine nucleosidase</fullName>
        <ecNumber evidence="9">3.2.2.2</ecNumber>
        <ecNumber evidence="10">3.2.2.3</ecNumber>
    </recommendedName>
    <alternativeName>
        <fullName evidence="11">Xanthosine nucleosidase</fullName>
    </alternativeName>
</protein>
<gene>
    <name evidence="15" type="primary">LOC110420372</name>
</gene>
<evidence type="ECO:0000256" key="2">
    <source>
        <dbReference type="ARBA" id="ARBA00009176"/>
    </source>
</evidence>
<dbReference type="FunFam" id="3.90.245.10:FF:000004">
    <property type="entry name" value="Probable uridine nucleosidase 1"/>
    <property type="match status" value="1"/>
</dbReference>
<comment type="similarity">
    <text evidence="2">Belongs to the IUNH family.</text>
</comment>
<dbReference type="EC" id="3.2.2.2" evidence="9"/>
<organism evidence="14 15">
    <name type="scientific">Herrania umbratica</name>
    <dbReference type="NCBI Taxonomy" id="108875"/>
    <lineage>
        <taxon>Eukaryota</taxon>
        <taxon>Viridiplantae</taxon>
        <taxon>Streptophyta</taxon>
        <taxon>Embryophyta</taxon>
        <taxon>Tracheophyta</taxon>
        <taxon>Spermatophyta</taxon>
        <taxon>Magnoliopsida</taxon>
        <taxon>eudicotyledons</taxon>
        <taxon>Gunneridae</taxon>
        <taxon>Pentapetalae</taxon>
        <taxon>rosids</taxon>
        <taxon>malvids</taxon>
        <taxon>Malvales</taxon>
        <taxon>Malvaceae</taxon>
        <taxon>Byttnerioideae</taxon>
        <taxon>Herrania</taxon>
    </lineage>
</organism>
<evidence type="ECO:0000259" key="13">
    <source>
        <dbReference type="Pfam" id="PF01156"/>
    </source>
</evidence>
<dbReference type="EC" id="3.2.2.3" evidence="10"/>
<comment type="subcellular location">
    <subcellularLocation>
        <location evidence="1">Cytoplasm</location>
    </subcellularLocation>
</comment>
<evidence type="ECO:0000256" key="7">
    <source>
        <dbReference type="ARBA" id="ARBA00050902"/>
    </source>
</evidence>
<keyword evidence="4" id="KW-0378">Hydrolase</keyword>
<dbReference type="PANTHER" id="PTHR12304">
    <property type="entry name" value="INOSINE-URIDINE PREFERRING NUCLEOSIDE HYDROLASE"/>
    <property type="match status" value="1"/>
</dbReference>
<dbReference type="GO" id="GO:0047724">
    <property type="term" value="F:inosine nucleosidase activity"/>
    <property type="evidence" value="ECO:0007669"/>
    <property type="project" value="UniProtKB-EC"/>
</dbReference>
<evidence type="ECO:0000256" key="12">
    <source>
        <dbReference type="ARBA" id="ARBA00081651"/>
    </source>
</evidence>
<name>A0A6J1AQ49_9ROSI</name>
<evidence type="ECO:0000256" key="4">
    <source>
        <dbReference type="ARBA" id="ARBA00022801"/>
    </source>
</evidence>
<evidence type="ECO:0000313" key="14">
    <source>
        <dbReference type="Proteomes" id="UP000504621"/>
    </source>
</evidence>
<dbReference type="GO" id="GO:0042454">
    <property type="term" value="P:ribonucleoside catabolic process"/>
    <property type="evidence" value="ECO:0007669"/>
    <property type="project" value="UniProtKB-ARBA"/>
</dbReference>
<dbReference type="AlphaFoldDB" id="A0A6J1AQ49"/>
<comment type="catalytic activity">
    <reaction evidence="7">
        <text>inosine + H2O = hypoxanthine + D-ribose</text>
        <dbReference type="Rhea" id="RHEA:16657"/>
        <dbReference type="ChEBI" id="CHEBI:15377"/>
        <dbReference type="ChEBI" id="CHEBI:17368"/>
        <dbReference type="ChEBI" id="CHEBI:17596"/>
        <dbReference type="ChEBI" id="CHEBI:47013"/>
        <dbReference type="EC" id="3.2.2.2"/>
    </reaction>
</comment>
<evidence type="ECO:0000256" key="6">
    <source>
        <dbReference type="ARBA" id="ARBA00050806"/>
    </source>
</evidence>
<evidence type="ECO:0000256" key="5">
    <source>
        <dbReference type="ARBA" id="ARBA00023295"/>
    </source>
</evidence>
<feature type="domain" description="Inosine/uridine-preferring nucleoside hydrolase" evidence="13">
    <location>
        <begin position="32"/>
        <end position="334"/>
    </location>
</feature>
<dbReference type="GeneID" id="110420372"/>
<evidence type="ECO:0000256" key="8">
    <source>
        <dbReference type="ARBA" id="ARBA00051638"/>
    </source>
</evidence>
<dbReference type="PANTHER" id="PTHR12304:SF1">
    <property type="entry name" value="URIDINE NUCLEOSIDASE 1"/>
    <property type="match status" value="1"/>
</dbReference>
<evidence type="ECO:0000313" key="15">
    <source>
        <dbReference type="RefSeq" id="XP_021289332.1"/>
    </source>
</evidence>
<dbReference type="GO" id="GO:0045437">
    <property type="term" value="F:uridine nucleosidase activity"/>
    <property type="evidence" value="ECO:0007669"/>
    <property type="project" value="UniProtKB-EC"/>
</dbReference>
<evidence type="ECO:0000256" key="9">
    <source>
        <dbReference type="ARBA" id="ARBA00066756"/>
    </source>
</evidence>
<dbReference type="Pfam" id="PF01156">
    <property type="entry name" value="IU_nuc_hydro"/>
    <property type="match status" value="1"/>
</dbReference>
<dbReference type="Proteomes" id="UP000504621">
    <property type="component" value="Unplaced"/>
</dbReference>
<evidence type="ECO:0000256" key="3">
    <source>
        <dbReference type="ARBA" id="ARBA00022490"/>
    </source>
</evidence>
<dbReference type="InterPro" id="IPR023186">
    <property type="entry name" value="IUNH"/>
</dbReference>
<dbReference type="RefSeq" id="XP_021289332.1">
    <property type="nucleotide sequence ID" value="XM_021433657.1"/>
</dbReference>
<dbReference type="SUPFAM" id="SSF53590">
    <property type="entry name" value="Nucleoside hydrolase"/>
    <property type="match status" value="1"/>
</dbReference>
<dbReference type="GO" id="GO:0046982">
    <property type="term" value="F:protein heterodimerization activity"/>
    <property type="evidence" value="ECO:0007669"/>
    <property type="project" value="UniProtKB-ARBA"/>
</dbReference>
<evidence type="ECO:0000256" key="11">
    <source>
        <dbReference type="ARBA" id="ARBA00078894"/>
    </source>
</evidence>
<comment type="catalytic activity">
    <reaction evidence="8">
        <text>uridine + H2O = D-ribose + uracil</text>
        <dbReference type="Rhea" id="RHEA:15577"/>
        <dbReference type="ChEBI" id="CHEBI:15377"/>
        <dbReference type="ChEBI" id="CHEBI:16704"/>
        <dbReference type="ChEBI" id="CHEBI:17568"/>
        <dbReference type="ChEBI" id="CHEBI:47013"/>
        <dbReference type="EC" id="3.2.2.3"/>
    </reaction>
</comment>
<dbReference type="GO" id="GO:0005829">
    <property type="term" value="C:cytosol"/>
    <property type="evidence" value="ECO:0007669"/>
    <property type="project" value="UniProtKB-ARBA"/>
</dbReference>
<accession>A0A6J1AQ49</accession>
<evidence type="ECO:0000256" key="10">
    <source>
        <dbReference type="ARBA" id="ARBA00066757"/>
    </source>
</evidence>
<comment type="catalytic activity">
    <reaction evidence="6">
        <text>xanthosine + H2O = D-ribose + xanthine</text>
        <dbReference type="Rhea" id="RHEA:27994"/>
        <dbReference type="ChEBI" id="CHEBI:15377"/>
        <dbReference type="ChEBI" id="CHEBI:17712"/>
        <dbReference type="ChEBI" id="CHEBI:18107"/>
        <dbReference type="ChEBI" id="CHEBI:47013"/>
    </reaction>
</comment>
<proteinExistence type="inferred from homology"/>